<sequence length="530" mass="60205">MTGKACEHCRKGKRRCDIWSGPTACSSCVHRNLPCSRVPPKTTISPQSTKSPSPLNQDDIPKNVAETLTELYLRYMHDKPHALFHEPSIREAVANGSVAPVVLFSILGLGARFSDDAEIRSQAPSFTEAAKRHLKSDLEHSCVENIQACILIGNICLGDSDPDAESIYFVLANRMAQIAKLSVLNDADDGITRETKLRLWWTCYLVDTWASGGSGLPRQFDILNAAPRLPMDEEAFLNMRPGDPDVPASEWRPGFWGYNVKMATIYSHISDLTKRIIISTIWEEEAIEDAVRESAVELTAFEESLPTTMRYSLSNLTLQVERGLGRNFIALHLGYNHYATLLYYQYLDRNRPFTTNGAAYAQRCKHHATLFSEILEASRNHGGAEALYNIVGHVTVVSSSVLLHSFLFGDPNEVDYIRQRIESNFESLVQLRRYWPSVELMINRLIVFQRSCLRSETSNTHRLDKWMVKFLLQHALALDDKELEEDVYDLSSWPLSIQDSHMDPTHVNTGLMERSRVTKEIIEDMRMRRQ</sequence>
<comment type="subcellular location">
    <subcellularLocation>
        <location evidence="1">Nucleus</location>
    </subcellularLocation>
</comment>
<reference evidence="8 9" key="1">
    <citation type="submission" date="2016-03" db="EMBL/GenBank/DDBJ databases">
        <title>Comparative genomics of Pseudogymnoascus destructans, the fungus causing white-nose syndrome of bats.</title>
        <authorList>
            <person name="Palmer J.M."/>
            <person name="Drees K.P."/>
            <person name="Foster J.T."/>
            <person name="Lindner D.L."/>
        </authorList>
    </citation>
    <scope>NUCLEOTIDE SEQUENCE [LARGE SCALE GENOMIC DNA]</scope>
    <source>
        <strain evidence="8 9">UAMH 10579</strain>
    </source>
</reference>
<evidence type="ECO:0000313" key="8">
    <source>
        <dbReference type="EMBL" id="OBT92151.2"/>
    </source>
</evidence>
<dbReference type="EMBL" id="KV460272">
    <property type="protein sequence ID" value="OBT92151.2"/>
    <property type="molecule type" value="Genomic_DNA"/>
</dbReference>
<dbReference type="CDD" id="cd00067">
    <property type="entry name" value="GAL4"/>
    <property type="match status" value="1"/>
</dbReference>
<feature type="domain" description="Zn(2)-C6 fungal-type" evidence="7">
    <location>
        <begin position="5"/>
        <end position="37"/>
    </location>
</feature>
<dbReference type="GO" id="GO:0006351">
    <property type="term" value="P:DNA-templated transcription"/>
    <property type="evidence" value="ECO:0007669"/>
    <property type="project" value="InterPro"/>
</dbReference>
<dbReference type="PANTHER" id="PTHR47338:SF16">
    <property type="entry name" value="TRANSCRIPTION FACTOR, PUTATIVE (AFU_ORTHOLOGUE AFUA_2G09360)-RELATED"/>
    <property type="match status" value="1"/>
</dbReference>
<dbReference type="PROSITE" id="PS00463">
    <property type="entry name" value="ZN2_CY6_FUNGAL_1"/>
    <property type="match status" value="1"/>
</dbReference>
<dbReference type="SUPFAM" id="SSF57701">
    <property type="entry name" value="Zn2/Cys6 DNA-binding domain"/>
    <property type="match status" value="1"/>
</dbReference>
<accession>A0A1B8G8L3</accession>
<dbReference type="GO" id="GO:0008270">
    <property type="term" value="F:zinc ion binding"/>
    <property type="evidence" value="ECO:0007669"/>
    <property type="project" value="InterPro"/>
</dbReference>
<evidence type="ECO:0000256" key="1">
    <source>
        <dbReference type="ARBA" id="ARBA00004123"/>
    </source>
</evidence>
<evidence type="ECO:0000259" key="7">
    <source>
        <dbReference type="PROSITE" id="PS50048"/>
    </source>
</evidence>
<organism evidence="8 9">
    <name type="scientific">Pseudogymnoascus verrucosus</name>
    <dbReference type="NCBI Taxonomy" id="342668"/>
    <lineage>
        <taxon>Eukaryota</taxon>
        <taxon>Fungi</taxon>
        <taxon>Dikarya</taxon>
        <taxon>Ascomycota</taxon>
        <taxon>Pezizomycotina</taxon>
        <taxon>Leotiomycetes</taxon>
        <taxon>Thelebolales</taxon>
        <taxon>Thelebolaceae</taxon>
        <taxon>Pseudogymnoascus</taxon>
    </lineage>
</organism>
<dbReference type="STRING" id="342668.A0A1B8G8L3"/>
<dbReference type="AlphaFoldDB" id="A0A1B8G8L3"/>
<dbReference type="InterPro" id="IPR001138">
    <property type="entry name" value="Zn2Cys6_DnaBD"/>
</dbReference>
<feature type="region of interest" description="Disordered" evidence="6">
    <location>
        <begin position="39"/>
        <end position="60"/>
    </location>
</feature>
<dbReference type="Proteomes" id="UP000091956">
    <property type="component" value="Unassembled WGS sequence"/>
</dbReference>
<dbReference type="PROSITE" id="PS50048">
    <property type="entry name" value="ZN2_CY6_FUNGAL_2"/>
    <property type="match status" value="1"/>
</dbReference>
<name>A0A1B8G8L3_9PEZI</name>
<dbReference type="InterPro" id="IPR050815">
    <property type="entry name" value="TF_fung"/>
</dbReference>
<dbReference type="InterPro" id="IPR007219">
    <property type="entry name" value="XnlR_reg_dom"/>
</dbReference>
<keyword evidence="2" id="KW-0479">Metal-binding</keyword>
<dbReference type="PANTHER" id="PTHR47338">
    <property type="entry name" value="ZN(II)2CYS6 TRANSCRIPTION FACTOR (EUROFUNG)-RELATED"/>
    <property type="match status" value="1"/>
</dbReference>
<dbReference type="SMART" id="SM00906">
    <property type="entry name" value="Fungal_trans"/>
    <property type="match status" value="1"/>
</dbReference>
<evidence type="ECO:0000256" key="4">
    <source>
        <dbReference type="ARBA" id="ARBA00023163"/>
    </source>
</evidence>
<keyword evidence="4" id="KW-0804">Transcription</keyword>
<dbReference type="GO" id="GO:0005634">
    <property type="term" value="C:nucleus"/>
    <property type="evidence" value="ECO:0007669"/>
    <property type="project" value="UniProtKB-SubCell"/>
</dbReference>
<keyword evidence="3" id="KW-0805">Transcription regulation</keyword>
<dbReference type="Pfam" id="PF00172">
    <property type="entry name" value="Zn_clus"/>
    <property type="match status" value="1"/>
</dbReference>
<reference evidence="9" key="2">
    <citation type="journal article" date="2018" name="Nat. Commun.">
        <title>Extreme sensitivity to ultraviolet light in the fungal pathogen causing white-nose syndrome of bats.</title>
        <authorList>
            <person name="Palmer J.M."/>
            <person name="Drees K.P."/>
            <person name="Foster J.T."/>
            <person name="Lindner D.L."/>
        </authorList>
    </citation>
    <scope>NUCLEOTIDE SEQUENCE [LARGE SCALE GENOMIC DNA]</scope>
    <source>
        <strain evidence="9">UAMH 10579</strain>
    </source>
</reference>
<dbReference type="InterPro" id="IPR036864">
    <property type="entry name" value="Zn2-C6_fun-type_DNA-bd_sf"/>
</dbReference>
<evidence type="ECO:0000256" key="3">
    <source>
        <dbReference type="ARBA" id="ARBA00023015"/>
    </source>
</evidence>
<dbReference type="GO" id="GO:0000981">
    <property type="term" value="F:DNA-binding transcription factor activity, RNA polymerase II-specific"/>
    <property type="evidence" value="ECO:0007669"/>
    <property type="project" value="InterPro"/>
</dbReference>
<evidence type="ECO:0000256" key="5">
    <source>
        <dbReference type="ARBA" id="ARBA00023242"/>
    </source>
</evidence>
<dbReference type="Gene3D" id="4.10.240.10">
    <property type="entry name" value="Zn(2)-C6 fungal-type DNA-binding domain"/>
    <property type="match status" value="1"/>
</dbReference>
<evidence type="ECO:0000256" key="6">
    <source>
        <dbReference type="SAM" id="MobiDB-lite"/>
    </source>
</evidence>
<dbReference type="GeneID" id="28843429"/>
<dbReference type="Pfam" id="PF04082">
    <property type="entry name" value="Fungal_trans"/>
    <property type="match status" value="1"/>
</dbReference>
<protein>
    <recommendedName>
        <fullName evidence="7">Zn(2)-C6 fungal-type domain-containing protein</fullName>
    </recommendedName>
</protein>
<keyword evidence="5" id="KW-0539">Nucleus</keyword>
<dbReference type="GO" id="GO:0003677">
    <property type="term" value="F:DNA binding"/>
    <property type="evidence" value="ECO:0007669"/>
    <property type="project" value="InterPro"/>
</dbReference>
<dbReference type="CDD" id="cd12148">
    <property type="entry name" value="fungal_TF_MHR"/>
    <property type="match status" value="1"/>
</dbReference>
<feature type="compositionally biased region" description="Polar residues" evidence="6">
    <location>
        <begin position="42"/>
        <end position="56"/>
    </location>
</feature>
<gene>
    <name evidence="8" type="ORF">VE01_10043</name>
</gene>
<proteinExistence type="predicted"/>
<evidence type="ECO:0000313" key="9">
    <source>
        <dbReference type="Proteomes" id="UP000091956"/>
    </source>
</evidence>
<keyword evidence="9" id="KW-1185">Reference proteome</keyword>
<evidence type="ECO:0000256" key="2">
    <source>
        <dbReference type="ARBA" id="ARBA00022723"/>
    </source>
</evidence>
<dbReference type="RefSeq" id="XP_018125884.2">
    <property type="nucleotide sequence ID" value="XM_018279450.2"/>
</dbReference>